<feature type="region of interest" description="Disordered" evidence="2">
    <location>
        <begin position="56"/>
        <end position="119"/>
    </location>
</feature>
<keyword evidence="1" id="KW-0539">Nucleus</keyword>
<dbReference type="GO" id="GO:0008270">
    <property type="term" value="F:zinc ion binding"/>
    <property type="evidence" value="ECO:0007669"/>
    <property type="project" value="InterPro"/>
</dbReference>
<dbReference type="PROSITE" id="PS00463">
    <property type="entry name" value="ZN2_CY6_FUNGAL_1"/>
    <property type="match status" value="1"/>
</dbReference>
<dbReference type="PROSITE" id="PS50048">
    <property type="entry name" value="ZN2_CY6_FUNGAL_2"/>
    <property type="match status" value="1"/>
</dbReference>
<dbReference type="InterPro" id="IPR001138">
    <property type="entry name" value="Zn2Cys6_DnaBD"/>
</dbReference>
<evidence type="ECO:0000256" key="1">
    <source>
        <dbReference type="ARBA" id="ARBA00023242"/>
    </source>
</evidence>
<dbReference type="Gene3D" id="4.10.240.10">
    <property type="entry name" value="Zn(2)-C6 fungal-type DNA-binding domain"/>
    <property type="match status" value="1"/>
</dbReference>
<feature type="region of interest" description="Disordered" evidence="2">
    <location>
        <begin position="286"/>
        <end position="305"/>
    </location>
</feature>
<dbReference type="GO" id="GO:0000981">
    <property type="term" value="F:DNA-binding transcription factor activity, RNA polymerase II-specific"/>
    <property type="evidence" value="ECO:0007669"/>
    <property type="project" value="InterPro"/>
</dbReference>
<evidence type="ECO:0000313" key="5">
    <source>
        <dbReference type="Proteomes" id="UP000235786"/>
    </source>
</evidence>
<sequence>MPSAEGPSGRDAVQRAPDDHLPRRSACDRCRAHKLRCLRDDTTSNVLTPCRRCSKAGVTCSTGLSGRSGRPSKSTREKQPETANGDVPRSLGQSPSWLLDWGNDLQPSSNGPPLNQTENFVPEEHNFIDPCDTGISIRDSSHLDAGSFEFESLLQMTHMNPLDNTQDDAMNLEAFEYQANQQSTSARDQLSHDTETVVGMPEIHLEKTDLKEEVLRRLADLHSGLLTDLNIMRDVGKCPCQSASRVSLASSQRNADGKTEEYNFLIGRMLNKAETFVSILQHFSPPVPSKSSSGMGIVRSDSDRSDEDQDIMNAFTSWHNEAAPHESGSTTFNSNSSMETTLRCDVPMTLSILTCYVCLIRIYRTLFSSIHTALVISKERNMELPPLFPGLKLGGFAPHMNFQVQILVQLSANLLNKIDEALGLPGEQGQKKEGGGILDQTRSNALLQTMMKEEALEGLENGDPSKESPREIFRKLSLLC</sequence>
<dbReference type="CDD" id="cd00067">
    <property type="entry name" value="GAL4"/>
    <property type="match status" value="1"/>
</dbReference>
<protein>
    <recommendedName>
        <fullName evidence="3">Zn(2)-C6 fungal-type domain-containing protein</fullName>
    </recommendedName>
</protein>
<dbReference type="Proteomes" id="UP000235786">
    <property type="component" value="Unassembled WGS sequence"/>
</dbReference>
<feature type="domain" description="Zn(2)-C6 fungal-type" evidence="3">
    <location>
        <begin position="26"/>
        <end position="62"/>
    </location>
</feature>
<dbReference type="SUPFAM" id="SSF57701">
    <property type="entry name" value="Zn2/Cys6 DNA-binding domain"/>
    <property type="match status" value="1"/>
</dbReference>
<feature type="compositionally biased region" description="Polar residues" evidence="2">
    <location>
        <begin position="105"/>
        <end position="119"/>
    </location>
</feature>
<organism evidence="4 5">
    <name type="scientific">Hyaloscypha variabilis (strain UAMH 11265 / GT02V1 / F)</name>
    <name type="common">Meliniomyces variabilis</name>
    <dbReference type="NCBI Taxonomy" id="1149755"/>
    <lineage>
        <taxon>Eukaryota</taxon>
        <taxon>Fungi</taxon>
        <taxon>Dikarya</taxon>
        <taxon>Ascomycota</taxon>
        <taxon>Pezizomycotina</taxon>
        <taxon>Leotiomycetes</taxon>
        <taxon>Helotiales</taxon>
        <taxon>Hyaloscyphaceae</taxon>
        <taxon>Hyaloscypha</taxon>
        <taxon>Hyaloscypha variabilis</taxon>
    </lineage>
</organism>
<proteinExistence type="predicted"/>
<feature type="region of interest" description="Disordered" evidence="2">
    <location>
        <begin position="1"/>
        <end position="25"/>
    </location>
</feature>
<keyword evidence="5" id="KW-1185">Reference proteome</keyword>
<dbReference type="STRING" id="1149755.A0A2J6QS49"/>
<dbReference type="InterPro" id="IPR036864">
    <property type="entry name" value="Zn2-C6_fun-type_DNA-bd_sf"/>
</dbReference>
<dbReference type="EMBL" id="KZ613978">
    <property type="protein sequence ID" value="PMD29080.1"/>
    <property type="molecule type" value="Genomic_DNA"/>
</dbReference>
<accession>A0A2J6QS49</accession>
<name>A0A2J6QS49_HYAVF</name>
<feature type="compositionally biased region" description="Basic and acidic residues" evidence="2">
    <location>
        <begin position="12"/>
        <end position="25"/>
    </location>
</feature>
<evidence type="ECO:0000313" key="4">
    <source>
        <dbReference type="EMBL" id="PMD29080.1"/>
    </source>
</evidence>
<dbReference type="OrthoDB" id="4222821at2759"/>
<evidence type="ECO:0000256" key="2">
    <source>
        <dbReference type="SAM" id="MobiDB-lite"/>
    </source>
</evidence>
<reference evidence="4 5" key="1">
    <citation type="submission" date="2016-04" db="EMBL/GenBank/DDBJ databases">
        <title>A degradative enzymes factory behind the ericoid mycorrhizal symbiosis.</title>
        <authorList>
            <consortium name="DOE Joint Genome Institute"/>
            <person name="Martino E."/>
            <person name="Morin E."/>
            <person name="Grelet G."/>
            <person name="Kuo A."/>
            <person name="Kohler A."/>
            <person name="Daghino S."/>
            <person name="Barry K."/>
            <person name="Choi C."/>
            <person name="Cichocki N."/>
            <person name="Clum A."/>
            <person name="Copeland A."/>
            <person name="Hainaut M."/>
            <person name="Haridas S."/>
            <person name="Labutti K."/>
            <person name="Lindquist E."/>
            <person name="Lipzen A."/>
            <person name="Khouja H.-R."/>
            <person name="Murat C."/>
            <person name="Ohm R."/>
            <person name="Olson A."/>
            <person name="Spatafora J."/>
            <person name="Veneault-Fourrey C."/>
            <person name="Henrissat B."/>
            <person name="Grigoriev I."/>
            <person name="Martin F."/>
            <person name="Perotto S."/>
        </authorList>
    </citation>
    <scope>NUCLEOTIDE SEQUENCE [LARGE SCALE GENOMIC DNA]</scope>
    <source>
        <strain evidence="4 5">F</strain>
    </source>
</reference>
<dbReference type="AlphaFoldDB" id="A0A2J6QS49"/>
<dbReference type="Pfam" id="PF00172">
    <property type="entry name" value="Zn_clus"/>
    <property type="match status" value="1"/>
</dbReference>
<gene>
    <name evidence="4" type="ORF">L207DRAFT_593816</name>
</gene>
<evidence type="ECO:0000259" key="3">
    <source>
        <dbReference type="PROSITE" id="PS50048"/>
    </source>
</evidence>